<evidence type="ECO:0000313" key="1">
    <source>
        <dbReference type="EMBL" id="TWU11151.1"/>
    </source>
</evidence>
<dbReference type="PANTHER" id="PTHR10443">
    <property type="entry name" value="MICROSOMAL DIPEPTIDASE"/>
    <property type="match status" value="1"/>
</dbReference>
<accession>A0A5C6BHY2</accession>
<evidence type="ECO:0000313" key="2">
    <source>
        <dbReference type="Proteomes" id="UP000316304"/>
    </source>
</evidence>
<dbReference type="GO" id="GO:0006508">
    <property type="term" value="P:proteolysis"/>
    <property type="evidence" value="ECO:0007669"/>
    <property type="project" value="InterPro"/>
</dbReference>
<dbReference type="GO" id="GO:0070573">
    <property type="term" value="F:metallodipeptidase activity"/>
    <property type="evidence" value="ECO:0007669"/>
    <property type="project" value="InterPro"/>
</dbReference>
<dbReference type="AlphaFoldDB" id="A0A5C6BHY2"/>
<dbReference type="OrthoDB" id="9804920at2"/>
<dbReference type="RefSeq" id="WP_146597475.1">
    <property type="nucleotide sequence ID" value="NZ_SJPT01000017.1"/>
</dbReference>
<sequence length="355" mass="39560">MLLFDAHLDLALNGVDLNRDFRQAVDDIRVQERVAGMDGILGRCKNTLSFPELRDAGVAVCLTTLLARLEPNVGHDFGHITAEACYAYAHAHLAYYRAMERSGWMRMIKTKSELREHWQKYSAQPDSEPLGFILAMEGADPLLTPGTIDEFYEHGLRAIGLTHYGGNRYGGGTRSENGLALDAVDLLSHIERLGMTVDMTHLSDKSFWQVAERFGGRIHASHQNSRRISNWQRQFSDDQYRLVIQRGGVIGIAFDAIMMQHGYTQGKSEPVATIDAAIENIDIVCQLAGNADHVGIGTDLDGGFGYEQTPTDLNRYTDLPPALLAGMSDRGYSQADIEKIMHGNWMRFFGEILPE</sequence>
<dbReference type="Proteomes" id="UP000316304">
    <property type="component" value="Unassembled WGS sequence"/>
</dbReference>
<organism evidence="1 2">
    <name type="scientific">Novipirellula galeiformis</name>
    <dbReference type="NCBI Taxonomy" id="2528004"/>
    <lineage>
        <taxon>Bacteria</taxon>
        <taxon>Pseudomonadati</taxon>
        <taxon>Planctomycetota</taxon>
        <taxon>Planctomycetia</taxon>
        <taxon>Pirellulales</taxon>
        <taxon>Pirellulaceae</taxon>
        <taxon>Novipirellula</taxon>
    </lineage>
</organism>
<protein>
    <submittedName>
        <fullName evidence="1">Membrane dipeptidase (Peptidase family M19)</fullName>
    </submittedName>
</protein>
<dbReference type="Gene3D" id="3.20.20.140">
    <property type="entry name" value="Metal-dependent hydrolases"/>
    <property type="match status" value="1"/>
</dbReference>
<dbReference type="PROSITE" id="PS51365">
    <property type="entry name" value="RENAL_DIPEPTIDASE_2"/>
    <property type="match status" value="1"/>
</dbReference>
<name>A0A5C6BHY2_9BACT</name>
<dbReference type="EMBL" id="SJPT01000017">
    <property type="protein sequence ID" value="TWU11151.1"/>
    <property type="molecule type" value="Genomic_DNA"/>
</dbReference>
<keyword evidence="2" id="KW-1185">Reference proteome</keyword>
<dbReference type="InterPro" id="IPR032466">
    <property type="entry name" value="Metal_Hydrolase"/>
</dbReference>
<reference evidence="1 2" key="1">
    <citation type="submission" date="2019-02" db="EMBL/GenBank/DDBJ databases">
        <title>Deep-cultivation of Planctomycetes and their phenomic and genomic characterization uncovers novel biology.</title>
        <authorList>
            <person name="Wiegand S."/>
            <person name="Jogler M."/>
            <person name="Boedeker C."/>
            <person name="Pinto D."/>
            <person name="Vollmers J."/>
            <person name="Rivas-Marin E."/>
            <person name="Kohn T."/>
            <person name="Peeters S.H."/>
            <person name="Heuer A."/>
            <person name="Rast P."/>
            <person name="Oberbeckmann S."/>
            <person name="Bunk B."/>
            <person name="Jeske O."/>
            <person name="Meyerdierks A."/>
            <person name="Storesund J.E."/>
            <person name="Kallscheuer N."/>
            <person name="Luecker S."/>
            <person name="Lage O.M."/>
            <person name="Pohl T."/>
            <person name="Merkel B.J."/>
            <person name="Hornburger P."/>
            <person name="Mueller R.-W."/>
            <person name="Bruemmer F."/>
            <person name="Labrenz M."/>
            <person name="Spormann A.M."/>
            <person name="Op Den Camp H."/>
            <person name="Overmann J."/>
            <person name="Amann R."/>
            <person name="Jetten M.S.M."/>
            <person name="Mascher T."/>
            <person name="Medema M.H."/>
            <person name="Devos D.P."/>
            <person name="Kaster A.-K."/>
            <person name="Ovreas L."/>
            <person name="Rohde M."/>
            <person name="Galperin M.Y."/>
            <person name="Jogler C."/>
        </authorList>
    </citation>
    <scope>NUCLEOTIDE SEQUENCE [LARGE SCALE GENOMIC DNA]</scope>
    <source>
        <strain evidence="1 2">Pla52o</strain>
    </source>
</reference>
<dbReference type="InterPro" id="IPR008257">
    <property type="entry name" value="Pept_M19"/>
</dbReference>
<comment type="caution">
    <text evidence="1">The sequence shown here is derived from an EMBL/GenBank/DDBJ whole genome shotgun (WGS) entry which is preliminary data.</text>
</comment>
<dbReference type="Pfam" id="PF01244">
    <property type="entry name" value="Peptidase_M19"/>
    <property type="match status" value="1"/>
</dbReference>
<gene>
    <name evidence="1" type="ORF">Pla52o_55890</name>
</gene>
<dbReference type="PANTHER" id="PTHR10443:SF12">
    <property type="entry name" value="DIPEPTIDASE"/>
    <property type="match status" value="1"/>
</dbReference>
<proteinExistence type="predicted"/>
<dbReference type="SUPFAM" id="SSF51556">
    <property type="entry name" value="Metallo-dependent hydrolases"/>
    <property type="match status" value="1"/>
</dbReference>